<evidence type="ECO:0000256" key="11">
    <source>
        <dbReference type="ARBA" id="ARBA00023136"/>
    </source>
</evidence>
<evidence type="ECO:0000256" key="8">
    <source>
        <dbReference type="ARBA" id="ARBA00023047"/>
    </source>
</evidence>
<dbReference type="InterPro" id="IPR049712">
    <property type="entry name" value="Poly_export"/>
</dbReference>
<dbReference type="PANTHER" id="PTHR33619">
    <property type="entry name" value="POLYSACCHARIDE EXPORT PROTEIN GFCE-RELATED"/>
    <property type="match status" value="1"/>
</dbReference>
<dbReference type="InterPro" id="IPR054765">
    <property type="entry name" value="SLBB_dom"/>
</dbReference>
<evidence type="ECO:0000256" key="2">
    <source>
        <dbReference type="ARBA" id="ARBA00009450"/>
    </source>
</evidence>
<keyword evidence="8" id="KW-0625">Polysaccharide transport</keyword>
<dbReference type="PROSITE" id="PS51257">
    <property type="entry name" value="PROKAR_LIPOPROTEIN"/>
    <property type="match status" value="1"/>
</dbReference>
<dbReference type="GO" id="GO:0015288">
    <property type="term" value="F:porin activity"/>
    <property type="evidence" value="ECO:0007669"/>
    <property type="project" value="UniProtKB-KW"/>
</dbReference>
<evidence type="ECO:0000256" key="15">
    <source>
        <dbReference type="SAM" id="Phobius"/>
    </source>
</evidence>
<dbReference type="GO" id="GO:0006811">
    <property type="term" value="P:monoatomic ion transport"/>
    <property type="evidence" value="ECO:0007669"/>
    <property type="project" value="UniProtKB-KW"/>
</dbReference>
<dbReference type="PANTHER" id="PTHR33619:SF3">
    <property type="entry name" value="POLYSACCHARIDE EXPORT PROTEIN GFCE-RELATED"/>
    <property type="match status" value="1"/>
</dbReference>
<keyword evidence="19" id="KW-1185">Reference proteome</keyword>
<dbReference type="Pfam" id="PF02563">
    <property type="entry name" value="Poly_export"/>
    <property type="match status" value="1"/>
</dbReference>
<sequence length="258" mass="27991">MKISSLLSKLIVILLIIVVSTSCTTKKDVVYFQNAQEFESIVDTNTFNAKLKTGDILNIFISTLDLSVTKPYNLVESTNNSQGGEGAALDYLIDADGNIDYPVLGKVKLAGLTIEEAKEVMKKKFEDGKLLKNPVVIIRIKNYKISVLGEVNKPGVYPIDGERVTILEALASAGDLSITGRRDNILVIRDFSGAKTYTRIDLTNKEVFSSPVYFLTQNDVVYVEPNTKGISAGSGDARIGLVASLLGLAITIGLLIQN</sequence>
<name>A0A6N6MRQ4_9FLAO</name>
<feature type="transmembrane region" description="Helical" evidence="15">
    <location>
        <begin position="237"/>
        <end position="256"/>
    </location>
</feature>
<keyword evidence="5" id="KW-0762">Sugar transport</keyword>
<keyword evidence="6 15" id="KW-0812">Transmembrane</keyword>
<evidence type="ECO:0000256" key="12">
    <source>
        <dbReference type="ARBA" id="ARBA00023139"/>
    </source>
</evidence>
<dbReference type="Gene3D" id="3.10.560.10">
    <property type="entry name" value="Outer membrane lipoprotein wza domain like"/>
    <property type="match status" value="1"/>
</dbReference>
<evidence type="ECO:0000256" key="5">
    <source>
        <dbReference type="ARBA" id="ARBA00022597"/>
    </source>
</evidence>
<keyword evidence="14" id="KW-0449">Lipoprotein</keyword>
<dbReference type="InterPro" id="IPR003715">
    <property type="entry name" value="Poly_export_N"/>
</dbReference>
<accession>A0A6N6MRQ4</accession>
<comment type="caution">
    <text evidence="18">The sequence shown here is derived from an EMBL/GenBank/DDBJ whole genome shotgun (WGS) entry which is preliminary data.</text>
</comment>
<comment type="subcellular location">
    <subcellularLocation>
        <location evidence="1">Cell outer membrane</location>
        <topology evidence="1">Multi-pass membrane protein</topology>
    </subcellularLocation>
</comment>
<feature type="domain" description="Polysaccharide export protein N-terminal" evidence="16">
    <location>
        <begin position="48"/>
        <end position="140"/>
    </location>
</feature>
<evidence type="ECO:0000256" key="9">
    <source>
        <dbReference type="ARBA" id="ARBA00023065"/>
    </source>
</evidence>
<evidence type="ECO:0000313" key="19">
    <source>
        <dbReference type="Proteomes" id="UP000441333"/>
    </source>
</evidence>
<dbReference type="AlphaFoldDB" id="A0A6N6MRQ4"/>
<keyword evidence="12" id="KW-0564">Palmitate</keyword>
<evidence type="ECO:0000256" key="4">
    <source>
        <dbReference type="ARBA" id="ARBA00022452"/>
    </source>
</evidence>
<keyword evidence="15" id="KW-1133">Transmembrane helix</keyword>
<dbReference type="GO" id="GO:0046930">
    <property type="term" value="C:pore complex"/>
    <property type="evidence" value="ECO:0007669"/>
    <property type="project" value="UniProtKB-KW"/>
</dbReference>
<evidence type="ECO:0000256" key="3">
    <source>
        <dbReference type="ARBA" id="ARBA00022448"/>
    </source>
</evidence>
<keyword evidence="9" id="KW-0406">Ion transport</keyword>
<dbReference type="EMBL" id="WAAT01000004">
    <property type="protein sequence ID" value="KAB1071287.1"/>
    <property type="molecule type" value="Genomic_DNA"/>
</dbReference>
<evidence type="ECO:0000256" key="1">
    <source>
        <dbReference type="ARBA" id="ARBA00004571"/>
    </source>
</evidence>
<feature type="domain" description="SLBB" evidence="17">
    <location>
        <begin position="144"/>
        <end position="223"/>
    </location>
</feature>
<protein>
    <submittedName>
        <fullName evidence="18">Polysaccharide export protein</fullName>
    </submittedName>
</protein>
<reference evidence="18 19" key="1">
    <citation type="submission" date="2019-09" db="EMBL/GenBank/DDBJ databases">
        <authorList>
            <person name="Cao W.R."/>
        </authorList>
    </citation>
    <scope>NUCLEOTIDE SEQUENCE [LARGE SCALE GENOMIC DNA]</scope>
    <source>
        <strain evidence="18 19">B1N29</strain>
    </source>
</reference>
<evidence type="ECO:0000256" key="13">
    <source>
        <dbReference type="ARBA" id="ARBA00023237"/>
    </source>
</evidence>
<keyword evidence="13" id="KW-0998">Cell outer membrane</keyword>
<dbReference type="Proteomes" id="UP000441333">
    <property type="component" value="Unassembled WGS sequence"/>
</dbReference>
<keyword evidence="4" id="KW-1134">Transmembrane beta strand</keyword>
<evidence type="ECO:0000259" key="17">
    <source>
        <dbReference type="Pfam" id="PF22461"/>
    </source>
</evidence>
<dbReference type="RefSeq" id="WP_150935865.1">
    <property type="nucleotide sequence ID" value="NZ_WAAT01000004.1"/>
</dbReference>
<evidence type="ECO:0000313" key="18">
    <source>
        <dbReference type="EMBL" id="KAB1071287.1"/>
    </source>
</evidence>
<dbReference type="Pfam" id="PF22461">
    <property type="entry name" value="SLBB_2"/>
    <property type="match status" value="1"/>
</dbReference>
<dbReference type="GO" id="GO:0009279">
    <property type="term" value="C:cell outer membrane"/>
    <property type="evidence" value="ECO:0007669"/>
    <property type="project" value="UniProtKB-SubCell"/>
</dbReference>
<dbReference type="GO" id="GO:0015159">
    <property type="term" value="F:polysaccharide transmembrane transporter activity"/>
    <property type="evidence" value="ECO:0007669"/>
    <property type="project" value="InterPro"/>
</dbReference>
<evidence type="ECO:0000256" key="6">
    <source>
        <dbReference type="ARBA" id="ARBA00022692"/>
    </source>
</evidence>
<organism evidence="18 19">
    <name type="scientific">Pseudotamlana haliotis</name>
    <dbReference type="NCBI Taxonomy" id="2614804"/>
    <lineage>
        <taxon>Bacteria</taxon>
        <taxon>Pseudomonadati</taxon>
        <taxon>Bacteroidota</taxon>
        <taxon>Flavobacteriia</taxon>
        <taxon>Flavobacteriales</taxon>
        <taxon>Flavobacteriaceae</taxon>
        <taxon>Pseudotamlana</taxon>
    </lineage>
</organism>
<comment type="similarity">
    <text evidence="2">Belongs to the BexD/CtrA/VexA family.</text>
</comment>
<keyword evidence="11 15" id="KW-0472">Membrane</keyword>
<evidence type="ECO:0000256" key="14">
    <source>
        <dbReference type="ARBA" id="ARBA00023288"/>
    </source>
</evidence>
<evidence type="ECO:0000256" key="7">
    <source>
        <dbReference type="ARBA" id="ARBA00022729"/>
    </source>
</evidence>
<keyword evidence="3" id="KW-0813">Transport</keyword>
<gene>
    <name evidence="18" type="ORF">F6U93_00720</name>
</gene>
<proteinExistence type="inferred from homology"/>
<keyword evidence="7" id="KW-0732">Signal</keyword>
<keyword evidence="10" id="KW-0626">Porin</keyword>
<evidence type="ECO:0000259" key="16">
    <source>
        <dbReference type="Pfam" id="PF02563"/>
    </source>
</evidence>
<evidence type="ECO:0000256" key="10">
    <source>
        <dbReference type="ARBA" id="ARBA00023114"/>
    </source>
</evidence>